<dbReference type="SMART" id="SM00533">
    <property type="entry name" value="MUTSd"/>
    <property type="match status" value="1"/>
</dbReference>
<evidence type="ECO:0000256" key="1">
    <source>
        <dbReference type="ARBA" id="ARBA00022722"/>
    </source>
</evidence>
<evidence type="ECO:0000256" key="7">
    <source>
        <dbReference type="ARBA" id="ARBA00023125"/>
    </source>
</evidence>
<dbReference type="Pfam" id="PF20297">
    <property type="entry name" value="MSSS"/>
    <property type="match status" value="1"/>
</dbReference>
<dbReference type="GO" id="GO:0016887">
    <property type="term" value="F:ATP hydrolysis activity"/>
    <property type="evidence" value="ECO:0007669"/>
    <property type="project" value="InterPro"/>
</dbReference>
<comment type="similarity">
    <text evidence="8">Belongs to the DNA mismatch repair MutS family. MutS2 subfamily.</text>
</comment>
<evidence type="ECO:0000313" key="12">
    <source>
        <dbReference type="Proteomes" id="UP001198242"/>
    </source>
</evidence>
<dbReference type="GO" id="GO:0019843">
    <property type="term" value="F:rRNA binding"/>
    <property type="evidence" value="ECO:0007669"/>
    <property type="project" value="UniProtKB-UniRule"/>
</dbReference>
<dbReference type="Proteomes" id="UP001198242">
    <property type="component" value="Unassembled WGS sequence"/>
</dbReference>
<feature type="binding site" evidence="8">
    <location>
        <begin position="335"/>
        <end position="342"/>
    </location>
    <ligand>
        <name>ATP</name>
        <dbReference type="ChEBI" id="CHEBI:30616"/>
    </ligand>
</feature>
<accession>A0AAE3DYB8</accession>
<dbReference type="GO" id="GO:0006298">
    <property type="term" value="P:mismatch repair"/>
    <property type="evidence" value="ECO:0007669"/>
    <property type="project" value="InterPro"/>
</dbReference>
<evidence type="ECO:0000313" key="11">
    <source>
        <dbReference type="EMBL" id="MCC2210274.1"/>
    </source>
</evidence>
<dbReference type="GO" id="GO:0043023">
    <property type="term" value="F:ribosomal large subunit binding"/>
    <property type="evidence" value="ECO:0007669"/>
    <property type="project" value="UniProtKB-UniRule"/>
</dbReference>
<keyword evidence="2 8" id="KW-0699">rRNA-binding</keyword>
<gene>
    <name evidence="8" type="primary">mutS2</name>
    <name evidence="8" type="synonym">rqcU</name>
    <name evidence="11" type="ORF">LKE05_05650</name>
</gene>
<dbReference type="Pfam" id="PF00488">
    <property type="entry name" value="MutS_V"/>
    <property type="match status" value="1"/>
</dbReference>
<dbReference type="InterPro" id="IPR046893">
    <property type="entry name" value="MSSS"/>
</dbReference>
<comment type="function">
    <text evidence="8">Endonuclease that is involved in the suppression of homologous recombination and thus may have a key role in the control of bacterial genetic diversity.</text>
</comment>
<comment type="caution">
    <text evidence="11">The sequence shown here is derived from an EMBL/GenBank/DDBJ whole genome shotgun (WGS) entry which is preliminary data.</text>
</comment>
<feature type="coiled-coil region" evidence="9">
    <location>
        <begin position="523"/>
        <end position="600"/>
    </location>
</feature>
<evidence type="ECO:0000259" key="10">
    <source>
        <dbReference type="PROSITE" id="PS50828"/>
    </source>
</evidence>
<dbReference type="NCBIfam" id="TIGR01069">
    <property type="entry name" value="mutS2"/>
    <property type="match status" value="1"/>
</dbReference>
<dbReference type="SUPFAM" id="SSF48334">
    <property type="entry name" value="DNA repair protein MutS, domain III"/>
    <property type="match status" value="1"/>
</dbReference>
<evidence type="ECO:0000256" key="8">
    <source>
        <dbReference type="HAMAP-Rule" id="MF_00092"/>
    </source>
</evidence>
<dbReference type="InterPro" id="IPR027417">
    <property type="entry name" value="P-loop_NTPase"/>
</dbReference>
<dbReference type="SUPFAM" id="SSF160443">
    <property type="entry name" value="SMR domain-like"/>
    <property type="match status" value="1"/>
</dbReference>
<dbReference type="PROSITE" id="PS50828">
    <property type="entry name" value="SMR"/>
    <property type="match status" value="1"/>
</dbReference>
<dbReference type="Gene3D" id="3.30.1370.110">
    <property type="match status" value="1"/>
</dbReference>
<feature type="domain" description="Smr" evidence="10">
    <location>
        <begin position="723"/>
        <end position="798"/>
    </location>
</feature>
<dbReference type="SUPFAM" id="SSF52540">
    <property type="entry name" value="P-loop containing nucleoside triphosphate hydrolases"/>
    <property type="match status" value="1"/>
</dbReference>
<dbReference type="Gene3D" id="3.40.50.300">
    <property type="entry name" value="P-loop containing nucleotide triphosphate hydrolases"/>
    <property type="match status" value="1"/>
</dbReference>
<dbReference type="InterPro" id="IPR036063">
    <property type="entry name" value="Smr_dom_sf"/>
</dbReference>
<keyword evidence="5 8" id="KW-0067">ATP-binding</keyword>
<organism evidence="11 12">
    <name type="scientific">Hominilimicola fabiformis</name>
    <dbReference type="NCBI Taxonomy" id="2885356"/>
    <lineage>
        <taxon>Bacteria</taxon>
        <taxon>Bacillati</taxon>
        <taxon>Bacillota</taxon>
        <taxon>Clostridia</taxon>
        <taxon>Eubacteriales</taxon>
        <taxon>Oscillospiraceae</taxon>
        <taxon>Hominilimicola</taxon>
    </lineage>
</organism>
<comment type="function">
    <text evidence="8">Acts as a ribosome collision sensor, splitting the ribosome into its 2 subunits. Detects stalled/collided 70S ribosomes which it binds and splits by an ATP-hydrolysis driven conformational change. Acts upstream of the ribosome quality control system (RQC), a ribosome-associated complex that mediates the extraction of incompletely synthesized nascent chains from stalled ribosomes and their subsequent degradation. Probably generates substrates for RQC.</text>
</comment>
<keyword evidence="12" id="KW-1185">Reference proteome</keyword>
<evidence type="ECO:0000256" key="5">
    <source>
        <dbReference type="ARBA" id="ARBA00022840"/>
    </source>
</evidence>
<dbReference type="EMBL" id="JAJEQM010000006">
    <property type="protein sequence ID" value="MCC2210274.1"/>
    <property type="molecule type" value="Genomic_DNA"/>
</dbReference>
<dbReference type="Pfam" id="PF01713">
    <property type="entry name" value="Smr"/>
    <property type="match status" value="1"/>
</dbReference>
<keyword evidence="4 8" id="KW-0378">Hydrolase</keyword>
<dbReference type="EC" id="3.6.4.-" evidence="8"/>
<dbReference type="GO" id="GO:0030983">
    <property type="term" value="F:mismatched DNA binding"/>
    <property type="evidence" value="ECO:0007669"/>
    <property type="project" value="InterPro"/>
</dbReference>
<dbReference type="InterPro" id="IPR000432">
    <property type="entry name" value="DNA_mismatch_repair_MutS_C"/>
</dbReference>
<dbReference type="AlphaFoldDB" id="A0AAE3DYB8"/>
<dbReference type="GO" id="GO:0072344">
    <property type="term" value="P:rescue of stalled ribosome"/>
    <property type="evidence" value="ECO:0007669"/>
    <property type="project" value="UniProtKB-UniRule"/>
</dbReference>
<sequence>MDKQNKAFKVLEFDKILERLSSYTESKDVKKRIEEIVPYTELEDARAAQKETTEAMSTLLKLGSPPVNLSVENVLGAVKRTERDGVLHTKELMNISRLLYVARRMKSYIDESAEECTILHGIEEAIITAKQLEDKINSCIVSENEIADDASPELNTIRRKIRNLNGKIKENLNSMIHSTHYKKFLQDPIVTMRSDRYVIPVKSEYRGEVNGIVHDTSASGATLFIEPMSVVNNNNEIRDLHTKEQQEIERILAELSALVAENSHTIFVDYKYVTELDFMFCKGRLSLDMNANEPVLNDKGIIRYKKARHPLIDKEKVVANDIMLGGEYDTLVITGPNTGGKTVTLKTIGLFSIMAAAGLHIPAQDNSEAAVFHHIFADIGDEQSIEQSLSTFSSHMVNTVSILENIDFNSLALFDELGAGTDPTEGAALAISILEFLRARKATTVATTHYSELKLFALSTDGVENASCEFDVATLQPTYKLLIGVPGKSNAFAISRRLGLDERIIDRANDILSDEDIKFEDVITDLEQNRAKARKEADEAARMKRELTDLRKQIENDRIKLKENKSRILDEARREAKILVMDAKDEANSIIRDLEKMRQQGISNGGNLDKKTSAMRDKLKKKEDTIDKAMARAAKPKKTYVEPPKNLKPGATVKIVDMNQEATVLKEPDKNGNVRVQAGIIKMDVHITNLRKVEEKKSKELAEKYVRSTRAFESKSKNVSTEVDVRGQNLEEAWMNVEKFLDDCYLAGISPVSIIHGKGTGILRKGLQGYMKKHRYVKSFRNGRYGEGEDGVTIVELK</sequence>
<dbReference type="CDD" id="cd03280">
    <property type="entry name" value="ABC_MutS2"/>
    <property type="match status" value="1"/>
</dbReference>
<keyword evidence="7 8" id="KW-0238">DNA-binding</keyword>
<dbReference type="PROSITE" id="PS00486">
    <property type="entry name" value="DNA_MISMATCH_REPAIR_2"/>
    <property type="match status" value="1"/>
</dbReference>
<dbReference type="PANTHER" id="PTHR48466">
    <property type="entry name" value="OS10G0509000 PROTEIN-RELATED"/>
    <property type="match status" value="1"/>
</dbReference>
<dbReference type="HAMAP" id="MF_00092">
    <property type="entry name" value="MutS2"/>
    <property type="match status" value="1"/>
</dbReference>
<dbReference type="RefSeq" id="WP_308456207.1">
    <property type="nucleotide sequence ID" value="NZ_JAJEQM010000006.1"/>
</dbReference>
<dbReference type="GO" id="GO:0140664">
    <property type="term" value="F:ATP-dependent DNA damage sensor activity"/>
    <property type="evidence" value="ECO:0007669"/>
    <property type="project" value="InterPro"/>
</dbReference>
<comment type="subunit">
    <text evidence="8">Homodimer. Binds to stalled ribosomes, contacting rRNA.</text>
</comment>
<keyword evidence="8 11" id="KW-0255">Endonuclease</keyword>
<dbReference type="InterPro" id="IPR045076">
    <property type="entry name" value="MutS"/>
</dbReference>
<keyword evidence="6 8" id="KW-0694">RNA-binding</keyword>
<dbReference type="InterPro" id="IPR005747">
    <property type="entry name" value="MutS2"/>
</dbReference>
<keyword evidence="1 8" id="KW-0540">Nuclease</keyword>
<evidence type="ECO:0000256" key="2">
    <source>
        <dbReference type="ARBA" id="ARBA00022730"/>
    </source>
</evidence>
<dbReference type="GO" id="GO:0004519">
    <property type="term" value="F:endonuclease activity"/>
    <property type="evidence" value="ECO:0007669"/>
    <property type="project" value="UniProtKB-UniRule"/>
</dbReference>
<dbReference type="PIRSF" id="PIRSF005814">
    <property type="entry name" value="MutS_YshD"/>
    <property type="match status" value="1"/>
</dbReference>
<evidence type="ECO:0000256" key="3">
    <source>
        <dbReference type="ARBA" id="ARBA00022741"/>
    </source>
</evidence>
<dbReference type="SMART" id="SM00534">
    <property type="entry name" value="MUTSac"/>
    <property type="match status" value="1"/>
</dbReference>
<evidence type="ECO:0000256" key="4">
    <source>
        <dbReference type="ARBA" id="ARBA00022801"/>
    </source>
</evidence>
<dbReference type="FunFam" id="3.40.50.300:FF:000830">
    <property type="entry name" value="Endonuclease MutS2"/>
    <property type="match status" value="1"/>
</dbReference>
<proteinExistence type="inferred from homology"/>
<dbReference type="InterPro" id="IPR036187">
    <property type="entry name" value="DNA_mismatch_repair_MutS_sf"/>
</dbReference>
<dbReference type="InterPro" id="IPR007696">
    <property type="entry name" value="DNA_mismatch_repair_MutS_core"/>
</dbReference>
<evidence type="ECO:0000256" key="6">
    <source>
        <dbReference type="ARBA" id="ARBA00022884"/>
    </source>
</evidence>
<evidence type="ECO:0000256" key="9">
    <source>
        <dbReference type="SAM" id="Coils"/>
    </source>
</evidence>
<dbReference type="GO" id="GO:0005524">
    <property type="term" value="F:ATP binding"/>
    <property type="evidence" value="ECO:0007669"/>
    <property type="project" value="UniProtKB-UniRule"/>
</dbReference>
<dbReference type="PANTHER" id="PTHR48466:SF2">
    <property type="entry name" value="OS10G0509000 PROTEIN"/>
    <property type="match status" value="1"/>
</dbReference>
<dbReference type="SMART" id="SM00463">
    <property type="entry name" value="SMR"/>
    <property type="match status" value="1"/>
</dbReference>
<dbReference type="GO" id="GO:0045910">
    <property type="term" value="P:negative regulation of DNA recombination"/>
    <property type="evidence" value="ECO:0007669"/>
    <property type="project" value="InterPro"/>
</dbReference>
<name>A0AAE3DYB8_9FIRM</name>
<keyword evidence="9" id="KW-0175">Coiled coil</keyword>
<protein>
    <recommendedName>
        <fullName evidence="8">Endonuclease MutS2</fullName>
        <ecNumber evidence="8">3.1.-.-</ecNumber>
    </recommendedName>
    <alternativeName>
        <fullName evidence="8">Ribosome-associated protein quality control-upstream factor</fullName>
        <shortName evidence="8">RQC-upstream factor</shortName>
        <shortName evidence="8">RqcU</shortName>
        <ecNumber evidence="8">3.6.4.-</ecNumber>
    </alternativeName>
</protein>
<keyword evidence="3 8" id="KW-0547">Nucleotide-binding</keyword>
<dbReference type="InterPro" id="IPR002625">
    <property type="entry name" value="Smr_dom"/>
</dbReference>
<reference evidence="11 12" key="1">
    <citation type="submission" date="2021-10" db="EMBL/GenBank/DDBJ databases">
        <title>Anaerobic single-cell dispensing facilitates the cultivation of human gut bacteria.</title>
        <authorList>
            <person name="Afrizal A."/>
        </authorList>
    </citation>
    <scope>NUCLEOTIDE SEQUENCE [LARGE SCALE GENOMIC DNA]</scope>
    <source>
        <strain evidence="11 12">CLA-AA-H232</strain>
    </source>
</reference>
<dbReference type="EC" id="3.1.-.-" evidence="8"/>